<reference evidence="1" key="1">
    <citation type="submission" date="2017-02" db="EMBL/GenBank/DDBJ databases">
        <title>Draft Genome Sequence of the Salt Water Bacterium Oceanospirillum linum ATCC 11336.</title>
        <authorList>
            <person name="Trachtenberg A.M."/>
            <person name="Carney J.G."/>
            <person name="Linnane J.D."/>
            <person name="Rheaume B.A."/>
            <person name="Pitts N.L."/>
            <person name="Mykles D.L."/>
            <person name="Maclea K.S."/>
        </authorList>
    </citation>
    <scope>NUCLEOTIDE SEQUENCE [LARGE SCALE GENOMIC DNA]</scope>
    <source>
        <strain evidence="1">ATCC 11336</strain>
    </source>
</reference>
<organism evidence="1 2">
    <name type="scientific">Oceanospirillum linum</name>
    <dbReference type="NCBI Taxonomy" id="966"/>
    <lineage>
        <taxon>Bacteria</taxon>
        <taxon>Pseudomonadati</taxon>
        <taxon>Pseudomonadota</taxon>
        <taxon>Gammaproteobacteria</taxon>
        <taxon>Oceanospirillales</taxon>
        <taxon>Oceanospirillaceae</taxon>
        <taxon>Oceanospirillum</taxon>
    </lineage>
</organism>
<name>A0A1T1HE83_OCELI</name>
<dbReference type="Proteomes" id="UP000190064">
    <property type="component" value="Unassembled WGS sequence"/>
</dbReference>
<comment type="caution">
    <text evidence="1">The sequence shown here is derived from an EMBL/GenBank/DDBJ whole genome shotgun (WGS) entry which is preliminary data.</text>
</comment>
<dbReference type="EMBL" id="MTSD02000001">
    <property type="protein sequence ID" value="OOV88164.1"/>
    <property type="molecule type" value="Genomic_DNA"/>
</dbReference>
<keyword evidence="2" id="KW-1185">Reference proteome</keyword>
<accession>A0A1T1HE83</accession>
<dbReference type="AlphaFoldDB" id="A0A1T1HE83"/>
<evidence type="ECO:0000313" key="2">
    <source>
        <dbReference type="Proteomes" id="UP000190064"/>
    </source>
</evidence>
<evidence type="ECO:0000313" key="1">
    <source>
        <dbReference type="EMBL" id="OOV88164.1"/>
    </source>
</evidence>
<proteinExistence type="predicted"/>
<dbReference type="RefSeq" id="WP_077242577.1">
    <property type="nucleotide sequence ID" value="NZ_FXTS01000001.1"/>
</dbReference>
<sequence length="79" mass="9023">MRRSSRNPFLRLPITLGNDVIHHLIHADHILQITAEDELSCSLELINGKEYQVELDLKAMEHLLNQAYGHELAQPALDL</sequence>
<protein>
    <submittedName>
        <fullName evidence="1">Uncharacterized protein</fullName>
    </submittedName>
</protein>
<gene>
    <name evidence="1" type="ORF">BTA35_0201065</name>
</gene>